<keyword evidence="2" id="KW-1185">Reference proteome</keyword>
<accession>A0A261U340</accession>
<comment type="caution">
    <text evidence="1">The sequence shown here is derived from an EMBL/GenBank/DDBJ whole genome shotgun (WGS) entry which is preliminary data.</text>
</comment>
<protein>
    <recommendedName>
        <fullName evidence="3">Lysozyme</fullName>
    </recommendedName>
</protein>
<dbReference type="Proteomes" id="UP000216885">
    <property type="component" value="Unassembled WGS sequence"/>
</dbReference>
<dbReference type="AlphaFoldDB" id="A0A261U340"/>
<dbReference type="PANTHER" id="PTHR34408:SF1">
    <property type="entry name" value="GLYCOSYL HYDROLASE FAMILY 19 DOMAIN-CONTAINING PROTEIN HI_1415"/>
    <property type="match status" value="1"/>
</dbReference>
<proteinExistence type="predicted"/>
<dbReference type="SUPFAM" id="SSF53955">
    <property type="entry name" value="Lysozyme-like"/>
    <property type="match status" value="1"/>
</dbReference>
<sequence length="181" mass="20344">MRKSDFAKAALLPPHRATRWYHPVEQSMMEFGIISPLRAAMYIATLGHESCGFTCTREIWGPTAAQRRYEGRTSLGNTHPGDGFRYRGRGLIQITGRANYRAVSNGLDVDYVTHPEWLERAVDAARGSGWWWLNNGCNEIADSGDFLRLSIRVNGRNVRGLPNGWSDRNRRYAAACMALGV</sequence>
<reference evidence="1 2" key="1">
    <citation type="submission" date="2017-05" db="EMBL/GenBank/DDBJ databases">
        <title>Complete and WGS of Bordetella genogroups.</title>
        <authorList>
            <person name="Spilker T."/>
            <person name="LiPuma J."/>
        </authorList>
    </citation>
    <scope>NUCLEOTIDE SEQUENCE [LARGE SCALE GENOMIC DNA]</scope>
    <source>
        <strain evidence="1 2">AU9919</strain>
    </source>
</reference>
<evidence type="ECO:0000313" key="1">
    <source>
        <dbReference type="EMBL" id="OZI56376.1"/>
    </source>
</evidence>
<evidence type="ECO:0008006" key="3">
    <source>
        <dbReference type="Google" id="ProtNLM"/>
    </source>
</evidence>
<name>A0A261U340_9BORD</name>
<dbReference type="InterPro" id="IPR052354">
    <property type="entry name" value="Cell_Wall_Dynamics_Protein"/>
</dbReference>
<dbReference type="PANTHER" id="PTHR34408">
    <property type="entry name" value="FAMILY PROTEIN, PUTATIVE-RELATED"/>
    <property type="match status" value="1"/>
</dbReference>
<dbReference type="Gene3D" id="1.10.530.10">
    <property type="match status" value="1"/>
</dbReference>
<gene>
    <name evidence="1" type="ORF">CAL20_13140</name>
</gene>
<evidence type="ECO:0000313" key="2">
    <source>
        <dbReference type="Proteomes" id="UP000216885"/>
    </source>
</evidence>
<dbReference type="EMBL" id="NEVQ01000013">
    <property type="protein sequence ID" value="OZI56376.1"/>
    <property type="molecule type" value="Genomic_DNA"/>
</dbReference>
<organism evidence="1 2">
    <name type="scientific">Bordetella genomosp. 4</name>
    <dbReference type="NCBI Taxonomy" id="463044"/>
    <lineage>
        <taxon>Bacteria</taxon>
        <taxon>Pseudomonadati</taxon>
        <taxon>Pseudomonadota</taxon>
        <taxon>Betaproteobacteria</taxon>
        <taxon>Burkholderiales</taxon>
        <taxon>Alcaligenaceae</taxon>
        <taxon>Bordetella</taxon>
    </lineage>
</organism>
<dbReference type="InterPro" id="IPR023346">
    <property type="entry name" value="Lysozyme-like_dom_sf"/>
</dbReference>
<dbReference type="RefSeq" id="WP_143277065.1">
    <property type="nucleotide sequence ID" value="NZ_NEVQ01000013.1"/>
</dbReference>